<accession>A0ABW6V9L5</accession>
<proteinExistence type="predicted"/>
<dbReference type="RefSeq" id="WP_157544987.1">
    <property type="nucleotide sequence ID" value="NZ_BBYK01000040.1"/>
</dbReference>
<comment type="caution">
    <text evidence="1">The sequence shown here is derived from an EMBL/GenBank/DDBJ whole genome shotgun (WGS) entry which is preliminary data.</text>
</comment>
<sequence>MGGHDGELVLQAPAPVVARMLGYHNESVAGIAAQAAGPWSHYASVDHTR</sequence>
<gene>
    <name evidence="1" type="ORF">ACFY05_23820</name>
</gene>
<evidence type="ECO:0000313" key="1">
    <source>
        <dbReference type="EMBL" id="MFF4775885.1"/>
    </source>
</evidence>
<reference evidence="1 2" key="1">
    <citation type="submission" date="2024-10" db="EMBL/GenBank/DDBJ databases">
        <title>The Natural Products Discovery Center: Release of the First 8490 Sequenced Strains for Exploring Actinobacteria Biosynthetic Diversity.</title>
        <authorList>
            <person name="Kalkreuter E."/>
            <person name="Kautsar S.A."/>
            <person name="Yang D."/>
            <person name="Bader C.D."/>
            <person name="Teijaro C.N."/>
            <person name="Fluegel L."/>
            <person name="Davis C.M."/>
            <person name="Simpson J.R."/>
            <person name="Lauterbach L."/>
            <person name="Steele A.D."/>
            <person name="Gui C."/>
            <person name="Meng S."/>
            <person name="Li G."/>
            <person name="Viehrig K."/>
            <person name="Ye F."/>
            <person name="Su P."/>
            <person name="Kiefer A.F."/>
            <person name="Nichols A."/>
            <person name="Cepeda A.J."/>
            <person name="Yan W."/>
            <person name="Fan B."/>
            <person name="Jiang Y."/>
            <person name="Adhikari A."/>
            <person name="Zheng C.-J."/>
            <person name="Schuster L."/>
            <person name="Cowan T.M."/>
            <person name="Smanski M.J."/>
            <person name="Chevrette M.G."/>
            <person name="De Carvalho L.P.S."/>
            <person name="Shen B."/>
        </authorList>
    </citation>
    <scope>NUCLEOTIDE SEQUENCE [LARGE SCALE GENOMIC DNA]</scope>
    <source>
        <strain evidence="1 2">NPDC001281</strain>
    </source>
</reference>
<name>A0ABW6V9L5_MICFU</name>
<keyword evidence="2" id="KW-1185">Reference proteome</keyword>
<protein>
    <submittedName>
        <fullName evidence="1">Uncharacterized protein</fullName>
    </submittedName>
</protein>
<organism evidence="1 2">
    <name type="scientific">Microtetraspora fusca</name>
    <dbReference type="NCBI Taxonomy" id="1997"/>
    <lineage>
        <taxon>Bacteria</taxon>
        <taxon>Bacillati</taxon>
        <taxon>Actinomycetota</taxon>
        <taxon>Actinomycetes</taxon>
        <taxon>Streptosporangiales</taxon>
        <taxon>Streptosporangiaceae</taxon>
        <taxon>Microtetraspora</taxon>
    </lineage>
</organism>
<dbReference type="EMBL" id="JBIAXI010000014">
    <property type="protein sequence ID" value="MFF4775885.1"/>
    <property type="molecule type" value="Genomic_DNA"/>
</dbReference>
<evidence type="ECO:0000313" key="2">
    <source>
        <dbReference type="Proteomes" id="UP001602119"/>
    </source>
</evidence>
<dbReference type="Proteomes" id="UP001602119">
    <property type="component" value="Unassembled WGS sequence"/>
</dbReference>